<name>A0A5P1FSV1_ASPOF</name>
<dbReference type="Pfam" id="PF00560">
    <property type="entry name" value="LRR_1"/>
    <property type="match status" value="4"/>
</dbReference>
<keyword evidence="7" id="KW-0325">Glycoprotein</keyword>
<evidence type="ECO:0000256" key="6">
    <source>
        <dbReference type="ARBA" id="ARBA00022737"/>
    </source>
</evidence>
<accession>A0A5P1FSV1</accession>
<evidence type="ECO:0000256" key="1">
    <source>
        <dbReference type="ARBA" id="ARBA00004191"/>
    </source>
</evidence>
<keyword evidence="6" id="KW-0677">Repeat</keyword>
<dbReference type="Pfam" id="PF08263">
    <property type="entry name" value="LRRNT_2"/>
    <property type="match status" value="1"/>
</dbReference>
<dbReference type="OMA" id="NCLRIPL"/>
<evidence type="ECO:0000256" key="2">
    <source>
        <dbReference type="ARBA" id="ARBA00022512"/>
    </source>
</evidence>
<dbReference type="GO" id="GO:0071555">
    <property type="term" value="P:cell wall organization"/>
    <property type="evidence" value="ECO:0007669"/>
    <property type="project" value="UniProtKB-KW"/>
</dbReference>
<dbReference type="InterPro" id="IPR001611">
    <property type="entry name" value="Leu-rich_rpt"/>
</dbReference>
<keyword evidence="3" id="KW-0964">Secreted</keyword>
<keyword evidence="9" id="KW-0961">Cell wall biogenesis/degradation</keyword>
<keyword evidence="13" id="KW-1185">Reference proteome</keyword>
<keyword evidence="8" id="KW-0379">Hydroxylation</keyword>
<dbReference type="EMBL" id="CM007381">
    <property type="protein sequence ID" value="ONK80753.1"/>
    <property type="molecule type" value="Genomic_DNA"/>
</dbReference>
<dbReference type="PANTHER" id="PTHR32093:SF86">
    <property type="entry name" value="EXTENSIN-LIKE PROTEIN"/>
    <property type="match status" value="1"/>
</dbReference>
<dbReference type="InterPro" id="IPR032675">
    <property type="entry name" value="LRR_dom_sf"/>
</dbReference>
<dbReference type="FunFam" id="3.80.10.10:FF:000041">
    <property type="entry name" value="LRR receptor-like serine/threonine-protein kinase ERECTA"/>
    <property type="match status" value="1"/>
</dbReference>
<dbReference type="FunFam" id="3.80.10.10:FF:000224">
    <property type="entry name" value="Leucine-rich repeat extensin-like protein 1"/>
    <property type="match status" value="1"/>
</dbReference>
<proteinExistence type="predicted"/>
<evidence type="ECO:0000256" key="9">
    <source>
        <dbReference type="ARBA" id="ARBA00023316"/>
    </source>
</evidence>
<keyword evidence="2" id="KW-0134">Cell wall</keyword>
<sequence>MTMMVVMAMASSSPFIGIGGSIGVFINNPNDSPPPSPSQDLNSDYYALQAFKSAIAEDPNGLLTSWAGPNICSYRGIFCSIPQESLSDSQSQAVLAIDLNHANLKGTLVKELSLLSHLSILHLNSNRFSGTIPDSLQNLHFLSELDLSNNHFSGPFPAPALLIPNLIYLDLRFNSFSGEIPDELFEKDLDAIFLNDNQFEGQIPMSLWGSSASVITLANNKLSGSIPASFGYIRSNLKQILFLNNKLTGCIPEAIGYLNDVEVLDLSFNSLYGKLPGTVSCLSGIEVLNIGHNQLSGELSDIVCDLRSLANLTVAYNFFSGFSQDCAKLFFRNVGFDFSGNCIPGRDMQRPEPECSQVPGEGLSCLRTPVPKIVACAVAGIEGGRGYPFPSSLPSSIP</sequence>
<evidence type="ECO:0000256" key="8">
    <source>
        <dbReference type="ARBA" id="ARBA00023278"/>
    </source>
</evidence>
<keyword evidence="4" id="KW-0433">Leucine-rich repeat</keyword>
<evidence type="ECO:0000256" key="10">
    <source>
        <dbReference type="ARBA" id="ARBA00041871"/>
    </source>
</evidence>
<evidence type="ECO:0000259" key="11">
    <source>
        <dbReference type="Pfam" id="PF08263"/>
    </source>
</evidence>
<evidence type="ECO:0000313" key="13">
    <source>
        <dbReference type="Proteomes" id="UP000243459"/>
    </source>
</evidence>
<dbReference type="Proteomes" id="UP000243459">
    <property type="component" value="Chromosome 1"/>
</dbReference>
<evidence type="ECO:0000313" key="12">
    <source>
        <dbReference type="EMBL" id="ONK80753.1"/>
    </source>
</evidence>
<comment type="subcellular location">
    <subcellularLocation>
        <location evidence="1">Secreted</location>
        <location evidence="1">Cell wall</location>
    </subcellularLocation>
</comment>
<dbReference type="SUPFAM" id="SSF52058">
    <property type="entry name" value="L domain-like"/>
    <property type="match status" value="1"/>
</dbReference>
<feature type="domain" description="Leucine-rich repeat-containing N-terminal plant-type" evidence="11">
    <location>
        <begin position="41"/>
        <end position="80"/>
    </location>
</feature>
<reference evidence="13" key="1">
    <citation type="journal article" date="2017" name="Nat. Commun.">
        <title>The asparagus genome sheds light on the origin and evolution of a young Y chromosome.</title>
        <authorList>
            <person name="Harkess A."/>
            <person name="Zhou J."/>
            <person name="Xu C."/>
            <person name="Bowers J.E."/>
            <person name="Van der Hulst R."/>
            <person name="Ayyampalayam S."/>
            <person name="Mercati F."/>
            <person name="Riccardi P."/>
            <person name="McKain M.R."/>
            <person name="Kakrana A."/>
            <person name="Tang H."/>
            <person name="Ray J."/>
            <person name="Groenendijk J."/>
            <person name="Arikit S."/>
            <person name="Mathioni S.M."/>
            <person name="Nakano M."/>
            <person name="Shan H."/>
            <person name="Telgmann-Rauber A."/>
            <person name="Kanno A."/>
            <person name="Yue Z."/>
            <person name="Chen H."/>
            <person name="Li W."/>
            <person name="Chen Y."/>
            <person name="Xu X."/>
            <person name="Zhang Y."/>
            <person name="Luo S."/>
            <person name="Chen H."/>
            <person name="Gao J."/>
            <person name="Mao Z."/>
            <person name="Pires J.C."/>
            <person name="Luo M."/>
            <person name="Kudrna D."/>
            <person name="Wing R.A."/>
            <person name="Meyers B.C."/>
            <person name="Yi K."/>
            <person name="Kong H."/>
            <person name="Lavrijsen P."/>
            <person name="Sunseri F."/>
            <person name="Falavigna A."/>
            <person name="Ye Y."/>
            <person name="Leebens-Mack J.H."/>
            <person name="Chen G."/>
        </authorList>
    </citation>
    <scope>NUCLEOTIDE SEQUENCE [LARGE SCALE GENOMIC DNA]</scope>
    <source>
        <strain evidence="13">cv. DH0086</strain>
    </source>
</reference>
<dbReference type="Gene3D" id="3.80.10.10">
    <property type="entry name" value="Ribonuclease Inhibitor"/>
    <property type="match status" value="2"/>
</dbReference>
<organism evidence="12 13">
    <name type="scientific">Asparagus officinalis</name>
    <name type="common">Garden asparagus</name>
    <dbReference type="NCBI Taxonomy" id="4686"/>
    <lineage>
        <taxon>Eukaryota</taxon>
        <taxon>Viridiplantae</taxon>
        <taxon>Streptophyta</taxon>
        <taxon>Embryophyta</taxon>
        <taxon>Tracheophyta</taxon>
        <taxon>Spermatophyta</taxon>
        <taxon>Magnoliopsida</taxon>
        <taxon>Liliopsida</taxon>
        <taxon>Asparagales</taxon>
        <taxon>Asparagaceae</taxon>
        <taxon>Asparagoideae</taxon>
        <taxon>Asparagus</taxon>
    </lineage>
</organism>
<evidence type="ECO:0000256" key="5">
    <source>
        <dbReference type="ARBA" id="ARBA00022729"/>
    </source>
</evidence>
<dbReference type="InterPro" id="IPR051582">
    <property type="entry name" value="LRR_extensin-like_regulator"/>
</dbReference>
<evidence type="ECO:0000256" key="3">
    <source>
        <dbReference type="ARBA" id="ARBA00022525"/>
    </source>
</evidence>
<evidence type="ECO:0000256" key="4">
    <source>
        <dbReference type="ARBA" id="ARBA00022614"/>
    </source>
</evidence>
<dbReference type="AlphaFoldDB" id="A0A5P1FSV1"/>
<dbReference type="PANTHER" id="PTHR32093">
    <property type="entry name" value="LEUCINE-RICH REPEAT EXTENSIN-LIKE PROTEIN 3-RELATED"/>
    <property type="match status" value="1"/>
</dbReference>
<gene>
    <name evidence="12" type="ORF">A4U43_C01F21330</name>
</gene>
<evidence type="ECO:0000256" key="7">
    <source>
        <dbReference type="ARBA" id="ARBA00023180"/>
    </source>
</evidence>
<keyword evidence="5" id="KW-0732">Signal</keyword>
<protein>
    <recommendedName>
        <fullName evidence="10">Cell wall hydroxyproline-rich glycoprotein</fullName>
    </recommendedName>
</protein>
<dbReference type="InterPro" id="IPR013210">
    <property type="entry name" value="LRR_N_plant-typ"/>
</dbReference>
<dbReference type="Gramene" id="ONK80753">
    <property type="protein sequence ID" value="ONK80753"/>
    <property type="gene ID" value="A4U43_C01F21330"/>
</dbReference>